<proteinExistence type="predicted"/>
<dbReference type="InterPro" id="IPR036291">
    <property type="entry name" value="NAD(P)-bd_dom_sf"/>
</dbReference>
<dbReference type="Pfam" id="PF13380">
    <property type="entry name" value="CoA_binding_2"/>
    <property type="match status" value="1"/>
</dbReference>
<protein>
    <recommendedName>
        <fullName evidence="1">CoA-binding domain-containing protein</fullName>
    </recommendedName>
</protein>
<dbReference type="EMBL" id="AMFJ01000131">
    <property type="protein sequence ID" value="EKE29634.1"/>
    <property type="molecule type" value="Genomic_DNA"/>
</dbReference>
<organism evidence="2">
    <name type="scientific">uncultured bacterium</name>
    <name type="common">gcode 4</name>
    <dbReference type="NCBI Taxonomy" id="1234023"/>
    <lineage>
        <taxon>Bacteria</taxon>
        <taxon>environmental samples</taxon>
    </lineage>
</organism>
<evidence type="ECO:0000313" key="2">
    <source>
        <dbReference type="EMBL" id="EKE29634.1"/>
    </source>
</evidence>
<dbReference type="PANTHER" id="PTHR33303:SF2">
    <property type="entry name" value="COA-BINDING DOMAIN-CONTAINING PROTEIN"/>
    <property type="match status" value="1"/>
</dbReference>
<dbReference type="Gene3D" id="3.40.50.720">
    <property type="entry name" value="NAD(P)-binding Rossmann-like Domain"/>
    <property type="match status" value="1"/>
</dbReference>
<reference evidence="2" key="1">
    <citation type="journal article" date="2012" name="Science">
        <title>Fermentation, hydrogen, and sulfur metabolism in multiple uncultivated bacterial phyla.</title>
        <authorList>
            <person name="Wrighton K.C."/>
            <person name="Thomas B.C."/>
            <person name="Sharon I."/>
            <person name="Miller C.S."/>
            <person name="Castelle C.J."/>
            <person name="VerBerkmoes N.C."/>
            <person name="Wilkins M.J."/>
            <person name="Hettich R.L."/>
            <person name="Lipton M.S."/>
            <person name="Williams K.H."/>
            <person name="Long P.E."/>
            <person name="Banfield J.F."/>
        </authorList>
    </citation>
    <scope>NUCLEOTIDE SEQUENCE [LARGE SCALE GENOMIC DNA]</scope>
</reference>
<gene>
    <name evidence="2" type="ORF">ACD_2C00131G0004</name>
</gene>
<accession>K2GGV9</accession>
<feature type="domain" description="CoA-binding" evidence="1">
    <location>
        <begin position="2"/>
        <end position="114"/>
    </location>
</feature>
<dbReference type="SUPFAM" id="SSF51735">
    <property type="entry name" value="NAD(P)-binding Rossmann-fold domains"/>
    <property type="match status" value="1"/>
</dbReference>
<dbReference type="PANTHER" id="PTHR33303">
    <property type="entry name" value="CYTOPLASMIC PROTEIN-RELATED"/>
    <property type="match status" value="1"/>
</dbReference>
<comment type="caution">
    <text evidence="2">The sequence shown here is derived from an EMBL/GenBank/DDBJ whole genome shotgun (WGS) entry which is preliminary data.</text>
</comment>
<dbReference type="InterPro" id="IPR003781">
    <property type="entry name" value="CoA-bd"/>
</dbReference>
<sequence>MKIAIIWASKDRSKYWNKIVRDLIKKWHEVFPVNPREDELEGIKNYKSISELPEWIEVLNFVTPPEVTLEILNIAKGLGLKNVWCQPWASDDRVKDFLNENSFKFIIDSCIMIHSI</sequence>
<dbReference type="AlphaFoldDB" id="K2GGV9"/>
<evidence type="ECO:0000259" key="1">
    <source>
        <dbReference type="Pfam" id="PF13380"/>
    </source>
</evidence>
<name>K2GGV9_9BACT</name>